<dbReference type="PANTHER" id="PTHR39605:SF1">
    <property type="entry name" value="MAJOR FACILITATOR SUPERFAMILY (MFS) PROFILE DOMAIN-CONTAINING PROTEIN"/>
    <property type="match status" value="1"/>
</dbReference>
<evidence type="ECO:0000313" key="3">
    <source>
        <dbReference type="Proteomes" id="UP001309876"/>
    </source>
</evidence>
<protein>
    <submittedName>
        <fullName evidence="2">Uncharacterized protein</fullName>
    </submittedName>
</protein>
<organism evidence="2 3">
    <name type="scientific">Lithohypha guttulata</name>
    <dbReference type="NCBI Taxonomy" id="1690604"/>
    <lineage>
        <taxon>Eukaryota</taxon>
        <taxon>Fungi</taxon>
        <taxon>Dikarya</taxon>
        <taxon>Ascomycota</taxon>
        <taxon>Pezizomycotina</taxon>
        <taxon>Eurotiomycetes</taxon>
        <taxon>Chaetothyriomycetidae</taxon>
        <taxon>Chaetothyriales</taxon>
        <taxon>Trichomeriaceae</taxon>
        <taxon>Lithohypha</taxon>
    </lineage>
</organism>
<keyword evidence="3" id="KW-1185">Reference proteome</keyword>
<dbReference type="PANTHER" id="PTHR39605">
    <property type="entry name" value="MAJOR FACILITATOR SUPERFAMILY (MFS) PROFILE DOMAIN-CONTAINING PROTEIN"/>
    <property type="match status" value="1"/>
</dbReference>
<feature type="transmembrane region" description="Helical" evidence="1">
    <location>
        <begin position="130"/>
        <end position="151"/>
    </location>
</feature>
<evidence type="ECO:0000256" key="1">
    <source>
        <dbReference type="SAM" id="Phobius"/>
    </source>
</evidence>
<dbReference type="EMBL" id="JAVRRJ010000001">
    <property type="protein sequence ID" value="KAK5090113.1"/>
    <property type="molecule type" value="Genomic_DNA"/>
</dbReference>
<evidence type="ECO:0000313" key="2">
    <source>
        <dbReference type="EMBL" id="KAK5090113.1"/>
    </source>
</evidence>
<feature type="transmembrane region" description="Helical" evidence="1">
    <location>
        <begin position="54"/>
        <end position="78"/>
    </location>
</feature>
<accession>A0AAN7T510</accession>
<proteinExistence type="predicted"/>
<dbReference type="Proteomes" id="UP001309876">
    <property type="component" value="Unassembled WGS sequence"/>
</dbReference>
<gene>
    <name evidence="2" type="ORF">LTR05_000282</name>
</gene>
<feature type="transmembrane region" description="Helical" evidence="1">
    <location>
        <begin position="20"/>
        <end position="42"/>
    </location>
</feature>
<name>A0AAN7T510_9EURO</name>
<comment type="caution">
    <text evidence="2">The sequence shown here is derived from an EMBL/GenBank/DDBJ whole genome shotgun (WGS) entry which is preliminary data.</text>
</comment>
<sequence>MRIENKDLSGFFAYTYGTAAWLGLQSATLILTPKLVVNLLAVDESHHTSDIEVYFARSLGFALTILAIIVLFFTGTVPISTSVSQPISLEENDSRAPYAMPVIQATTLFHLLSTIYCYTRYLNSGQTGYILGLIGYGGLACAGAWSVLFGFTSRVSARTGEDKRTSGFLFPNTAAYDKKADRKLK</sequence>
<keyword evidence="1" id="KW-0812">Transmembrane</keyword>
<dbReference type="AlphaFoldDB" id="A0AAN7T510"/>
<keyword evidence="1" id="KW-1133">Transmembrane helix</keyword>
<reference evidence="2 3" key="1">
    <citation type="submission" date="2023-08" db="EMBL/GenBank/DDBJ databases">
        <title>Black Yeasts Isolated from many extreme environments.</title>
        <authorList>
            <person name="Coleine C."/>
            <person name="Stajich J.E."/>
            <person name="Selbmann L."/>
        </authorList>
    </citation>
    <scope>NUCLEOTIDE SEQUENCE [LARGE SCALE GENOMIC DNA]</scope>
    <source>
        <strain evidence="2 3">CCFEE 5910</strain>
    </source>
</reference>
<keyword evidence="1" id="KW-0472">Membrane</keyword>